<dbReference type="RefSeq" id="WP_146450575.1">
    <property type="nucleotide sequence ID" value="NZ_SJPS01000003.1"/>
</dbReference>
<evidence type="ECO:0000313" key="2">
    <source>
        <dbReference type="EMBL" id="TWU27358.1"/>
    </source>
</evidence>
<proteinExistence type="predicted"/>
<name>A0A5C6CSJ9_9BACT</name>
<reference evidence="2 3" key="1">
    <citation type="submission" date="2019-02" db="EMBL/GenBank/DDBJ databases">
        <title>Deep-cultivation of Planctomycetes and their phenomic and genomic characterization uncovers novel biology.</title>
        <authorList>
            <person name="Wiegand S."/>
            <person name="Jogler M."/>
            <person name="Boedeker C."/>
            <person name="Pinto D."/>
            <person name="Vollmers J."/>
            <person name="Rivas-Marin E."/>
            <person name="Kohn T."/>
            <person name="Peeters S.H."/>
            <person name="Heuer A."/>
            <person name="Rast P."/>
            <person name="Oberbeckmann S."/>
            <person name="Bunk B."/>
            <person name="Jeske O."/>
            <person name="Meyerdierks A."/>
            <person name="Storesund J.E."/>
            <person name="Kallscheuer N."/>
            <person name="Luecker S."/>
            <person name="Lage O.M."/>
            <person name="Pohl T."/>
            <person name="Merkel B.J."/>
            <person name="Hornburger P."/>
            <person name="Mueller R.-W."/>
            <person name="Bruemmer F."/>
            <person name="Labrenz M."/>
            <person name="Spormann A.M."/>
            <person name="Op Den Camp H."/>
            <person name="Overmann J."/>
            <person name="Amann R."/>
            <person name="Jetten M.S.M."/>
            <person name="Mascher T."/>
            <person name="Medema M.H."/>
            <person name="Devos D.P."/>
            <person name="Kaster A.-K."/>
            <person name="Ovreas L."/>
            <person name="Rohde M."/>
            <person name="Galperin M.Y."/>
            <person name="Jogler C."/>
        </authorList>
    </citation>
    <scope>NUCLEOTIDE SEQUENCE [LARGE SCALE GENOMIC DNA]</scope>
    <source>
        <strain evidence="2 3">Pla144</strain>
    </source>
</reference>
<evidence type="ECO:0000256" key="1">
    <source>
        <dbReference type="SAM" id="MobiDB-lite"/>
    </source>
</evidence>
<feature type="region of interest" description="Disordered" evidence="1">
    <location>
        <begin position="32"/>
        <end position="58"/>
    </location>
</feature>
<evidence type="ECO:0000313" key="3">
    <source>
        <dbReference type="Proteomes" id="UP000318437"/>
    </source>
</evidence>
<sequence>MNTRRQFPLRNNGYQAKKSIVPSVVRLSQRGRRLKLGSRDTKDAFSPPEDWHEPTEGSEQYRIIVQDPGPGYQHILTPDQVRNRLAELPPSFLRALEFVQFSRMTRKKQSFPCYGMQWGATLYLYPLEESREELFFSPPRPEVVNEAKMYGGRWDRPDDFTWRLSWSEKAIQDYYLNNILIHELGHLLDNRNSNYTDRERYAEWFAIQYGYLASGGRSARRKAVRRRHHGS</sequence>
<organism evidence="2 3">
    <name type="scientific">Bythopirellula polymerisocia</name>
    <dbReference type="NCBI Taxonomy" id="2528003"/>
    <lineage>
        <taxon>Bacteria</taxon>
        <taxon>Pseudomonadati</taxon>
        <taxon>Planctomycetota</taxon>
        <taxon>Planctomycetia</taxon>
        <taxon>Pirellulales</taxon>
        <taxon>Lacipirellulaceae</taxon>
        <taxon>Bythopirellula</taxon>
    </lineage>
</organism>
<dbReference type="EMBL" id="SJPS01000003">
    <property type="protein sequence ID" value="TWU27358.1"/>
    <property type="molecule type" value="Genomic_DNA"/>
</dbReference>
<dbReference type="AlphaFoldDB" id="A0A5C6CSJ9"/>
<dbReference type="Proteomes" id="UP000318437">
    <property type="component" value="Unassembled WGS sequence"/>
</dbReference>
<comment type="caution">
    <text evidence="2">The sequence shown here is derived from an EMBL/GenBank/DDBJ whole genome shotgun (WGS) entry which is preliminary data.</text>
</comment>
<dbReference type="SUPFAM" id="SSF55486">
    <property type="entry name" value="Metalloproteases ('zincins'), catalytic domain"/>
    <property type="match status" value="1"/>
</dbReference>
<accession>A0A5C6CSJ9</accession>
<dbReference type="OrthoDB" id="2989328at2"/>
<protein>
    <submittedName>
        <fullName evidence="2">Uncharacterized protein</fullName>
    </submittedName>
</protein>
<gene>
    <name evidence="2" type="ORF">Pla144_21300</name>
</gene>
<keyword evidence="3" id="KW-1185">Reference proteome</keyword>
<feature type="compositionally biased region" description="Basic and acidic residues" evidence="1">
    <location>
        <begin position="37"/>
        <end position="55"/>
    </location>
</feature>